<dbReference type="AlphaFoldDB" id="F7ZJ59"/>
<reference evidence="1 2" key="1">
    <citation type="journal article" date="2011" name="BMC Genomics">
        <title>Comparative genome analysis and genome-guided physiological analysis of Roseobacter litoralis.</title>
        <authorList>
            <person name="Kalhoefer D."/>
            <person name="Thole S."/>
            <person name="Voget S."/>
            <person name="Lehmann R."/>
            <person name="Liesegang H."/>
            <person name="Wollher A."/>
            <person name="Daniel R."/>
            <person name="Simon M."/>
            <person name="Brinkhoff T."/>
        </authorList>
    </citation>
    <scope>NUCLEOTIDE SEQUENCE [LARGE SCALE GENOMIC DNA]</scope>
    <source>
        <strain evidence="2">ATCC 49566 / DSM 6996 / JCM 21268 / NBRC 15278 / OCh 149</strain>
    </source>
</reference>
<dbReference type="STRING" id="391595.RLO149_c044140"/>
<sequence length="479" mass="52708">MTEPLITPRSGRLREACEALWLLEDEMELVSWRYGGRDGLDLWQVLRFSLFMGALRRAGILEAHQANPDEVSRSRFSSKLRQRIDRYTMTPGMRPPKAETVFIANARKVDGMDPFLGPLFQGLGGAPYSVFDSDRLGQRLKGVYDLDAFSKTARKKNRECLEATEADKRRAKEFTERFGAALGADLTDLFANAERIGTDHLRMRSAWARYFDACKAQRLIAIGAYFRQAAFAGARMAGIQSVEVQHGLVARCQVNYSWPGSPPREASPTDMLFFGSHWVENVTHPAQLRPIVSGSDQITRLASQEAATASAKADRRAPVVFMSQPTVSRVLWAFAVALARARPEVPILYRPHPGESLSRYENLLAAEPDRPANLALSRGAPGSYALMASARLQIGVYSFTLVEGLAFGCPSVVLDAPGAELMEAVIARGDIPMISTVEEAAAFVDAPPEPRNAETYFAPSMQPQDIVAALNAGRGDKRT</sequence>
<dbReference type="EMBL" id="CP002623">
    <property type="protein sequence ID" value="AEI96304.1"/>
    <property type="molecule type" value="Genomic_DNA"/>
</dbReference>
<organism evidence="1 2">
    <name type="scientific">Roseobacter litoralis (strain ATCC 49566 / DSM 6996 / JCM 21268 / NBRC 15278 / OCh 149)</name>
    <dbReference type="NCBI Taxonomy" id="391595"/>
    <lineage>
        <taxon>Bacteria</taxon>
        <taxon>Pseudomonadati</taxon>
        <taxon>Pseudomonadota</taxon>
        <taxon>Alphaproteobacteria</taxon>
        <taxon>Rhodobacterales</taxon>
        <taxon>Roseobacteraceae</taxon>
        <taxon>Roseobacter</taxon>
    </lineage>
</organism>
<dbReference type="HOGENOM" id="CLU_043934_0_0_5"/>
<evidence type="ECO:0000313" key="2">
    <source>
        <dbReference type="Proteomes" id="UP000001353"/>
    </source>
</evidence>
<proteinExistence type="predicted"/>
<evidence type="ECO:0000313" key="1">
    <source>
        <dbReference type="EMBL" id="AEI96304.1"/>
    </source>
</evidence>
<accession>F7ZJ59</accession>
<dbReference type="eggNOG" id="COG1887">
    <property type="taxonomic scope" value="Bacteria"/>
</dbReference>
<dbReference type="KEGG" id="rli:RLO149_c044140"/>
<dbReference type="RefSeq" id="WP_013964173.1">
    <property type="nucleotide sequence ID" value="NC_015730.1"/>
</dbReference>
<evidence type="ECO:0008006" key="3">
    <source>
        <dbReference type="Google" id="ProtNLM"/>
    </source>
</evidence>
<protein>
    <recommendedName>
        <fullName evidence="3">Capsule polysaccharide biosynthesis protein</fullName>
    </recommendedName>
</protein>
<dbReference type="SUPFAM" id="SSF53756">
    <property type="entry name" value="UDP-Glycosyltransferase/glycogen phosphorylase"/>
    <property type="match status" value="1"/>
</dbReference>
<name>F7ZJ59_ROSLO</name>
<dbReference type="Proteomes" id="UP000001353">
    <property type="component" value="Chromosome"/>
</dbReference>
<keyword evidence="2" id="KW-1185">Reference proteome</keyword>
<gene>
    <name evidence="1" type="ordered locus">RLO149_c044140</name>
</gene>
<dbReference type="OrthoDB" id="8419548at2"/>